<protein>
    <recommendedName>
        <fullName evidence="9">Cyclic GMP-AMP synthase</fullName>
    </recommendedName>
</protein>
<reference evidence="12 13" key="1">
    <citation type="journal article" date="2017" name="Genome Announc.">
        <title>Complete Genome Sequences of Two Acetylene-Fermenting Pelobacter acetylenicus Strains.</title>
        <authorList>
            <person name="Sutton J.M."/>
            <person name="Baesman S.M."/>
            <person name="Fierst J.L."/>
            <person name="Poret-Peterson A.T."/>
            <person name="Oremland R.S."/>
            <person name="Dunlap D.S."/>
            <person name="Akob D.M."/>
        </authorList>
    </citation>
    <scope>NUCLEOTIDE SEQUENCE [LARGE SCALE GENOMIC DNA]</scope>
    <source>
        <strain evidence="12 13">SFB93</strain>
    </source>
</reference>
<feature type="domain" description="Cyclic GMP-AMP synthase DncV-like nucleotidyltransferase" evidence="11">
    <location>
        <begin position="55"/>
        <end position="143"/>
    </location>
</feature>
<dbReference type="GO" id="GO:0009117">
    <property type="term" value="P:nucleotide metabolic process"/>
    <property type="evidence" value="ECO:0007669"/>
    <property type="project" value="UniProtKB-KW"/>
</dbReference>
<name>A0A1L3GMP1_9BACT</name>
<proteinExistence type="predicted"/>
<evidence type="ECO:0000256" key="5">
    <source>
        <dbReference type="ARBA" id="ARBA00022840"/>
    </source>
</evidence>
<evidence type="ECO:0000259" key="11">
    <source>
        <dbReference type="Pfam" id="PF21654"/>
    </source>
</evidence>
<keyword evidence="1" id="KW-0808">Transferase</keyword>
<dbReference type="GO" id="GO:0016779">
    <property type="term" value="F:nucleotidyltransferase activity"/>
    <property type="evidence" value="ECO:0007669"/>
    <property type="project" value="UniProtKB-KW"/>
</dbReference>
<keyword evidence="3" id="KW-0479">Metal-binding</keyword>
<sequence length="347" mass="39795">MANLQKQMNNFHDKIRLKGFEKNERLKDKRDLLIKNLRDNLNSDEDDPKLYFKEFNQGSYAMHTGVKPFKQDQDEFDIDVGLVFDLNAEKHQAYIDDPVELKKRVLKALNHPARTVKVKRPCVTVSYAATNSESGYHVDLACYMTSNSIDGLLDLAKGKLNSAPTEKKWETNDPKGLIEKINNRFPGEDNTESRHQMRRVIRMFKRWRDKQALNKPISISLTCEVYERFQPVQETIPGSGTKPNDQQAFLNLVTDILNNVINDRVYSYLIVYPNSDLNELMTENQMETYISKLNNLKEALQQSIDFICPHEASKKLKNQFGDDFDVLPKEDTAQKAATAIGTTGANA</sequence>
<keyword evidence="6" id="KW-0460">Magnesium</keyword>
<evidence type="ECO:0000256" key="8">
    <source>
        <dbReference type="ARBA" id="ARBA00023118"/>
    </source>
</evidence>
<dbReference type="EMBL" id="CP015519">
    <property type="protein sequence ID" value="APG27194.1"/>
    <property type="molecule type" value="Genomic_DNA"/>
</dbReference>
<dbReference type="CDD" id="cd05400">
    <property type="entry name" value="NT_2-5OAS_ClassI-CCAase"/>
    <property type="match status" value="1"/>
</dbReference>
<dbReference type="InterPro" id="IPR006116">
    <property type="entry name" value="NT_2-5OAS_ClassI-CCAase"/>
</dbReference>
<dbReference type="GO" id="GO:0046872">
    <property type="term" value="F:metal ion binding"/>
    <property type="evidence" value="ECO:0007669"/>
    <property type="project" value="UniProtKB-KW"/>
</dbReference>
<dbReference type="RefSeq" id="WP_072283158.1">
    <property type="nucleotide sequence ID" value="NZ_CP015519.1"/>
</dbReference>
<accession>A0A1L3GMP1</accession>
<keyword evidence="2" id="KW-0548">Nucleotidyltransferase</keyword>
<dbReference type="OrthoDB" id="5569081at2"/>
<dbReference type="Proteomes" id="UP000182517">
    <property type="component" value="Chromosome"/>
</dbReference>
<evidence type="ECO:0000256" key="3">
    <source>
        <dbReference type="ARBA" id="ARBA00022723"/>
    </source>
</evidence>
<keyword evidence="13" id="KW-1185">Reference proteome</keyword>
<keyword evidence="5" id="KW-0067">ATP-binding</keyword>
<evidence type="ECO:0000256" key="4">
    <source>
        <dbReference type="ARBA" id="ARBA00022741"/>
    </source>
</evidence>
<comment type="catalytic activity">
    <reaction evidence="10">
        <text>GTP + ATP = 3',3'-cGAMP + 2 diphosphate</text>
        <dbReference type="Rhea" id="RHEA:35647"/>
        <dbReference type="ChEBI" id="CHEBI:30616"/>
        <dbReference type="ChEBI" id="CHEBI:33019"/>
        <dbReference type="ChEBI" id="CHEBI:37565"/>
        <dbReference type="ChEBI" id="CHEBI:71501"/>
    </reaction>
    <physiologicalReaction direction="left-to-right" evidence="10">
        <dbReference type="Rhea" id="RHEA:35648"/>
    </physiologicalReaction>
</comment>
<dbReference type="Pfam" id="PF21654">
    <property type="entry name" value="DncV-like_NTFase"/>
    <property type="match status" value="1"/>
</dbReference>
<dbReference type="STRING" id="1842532.A7E78_04695"/>
<organism evidence="12 13">
    <name type="scientific">Syntrophotalea acetylenivorans</name>
    <dbReference type="NCBI Taxonomy" id="1842532"/>
    <lineage>
        <taxon>Bacteria</taxon>
        <taxon>Pseudomonadati</taxon>
        <taxon>Thermodesulfobacteriota</taxon>
        <taxon>Desulfuromonadia</taxon>
        <taxon>Desulfuromonadales</taxon>
        <taxon>Syntrophotaleaceae</taxon>
        <taxon>Syntrophotalea</taxon>
    </lineage>
</organism>
<evidence type="ECO:0000313" key="12">
    <source>
        <dbReference type="EMBL" id="APG27194.1"/>
    </source>
</evidence>
<evidence type="ECO:0000313" key="13">
    <source>
        <dbReference type="Proteomes" id="UP000182517"/>
    </source>
</evidence>
<evidence type="ECO:0000256" key="1">
    <source>
        <dbReference type="ARBA" id="ARBA00022679"/>
    </source>
</evidence>
<dbReference type="GO" id="GO:0005524">
    <property type="term" value="F:ATP binding"/>
    <property type="evidence" value="ECO:0007669"/>
    <property type="project" value="UniProtKB-KW"/>
</dbReference>
<keyword evidence="4" id="KW-0547">Nucleotide-binding</keyword>
<evidence type="ECO:0000256" key="9">
    <source>
        <dbReference type="ARBA" id="ARBA00044145"/>
    </source>
</evidence>
<keyword evidence="8" id="KW-0051">Antiviral defense</keyword>
<keyword evidence="7" id="KW-0546">Nucleotide metabolism</keyword>
<evidence type="ECO:0000256" key="6">
    <source>
        <dbReference type="ARBA" id="ARBA00022842"/>
    </source>
</evidence>
<dbReference type="GO" id="GO:0051607">
    <property type="term" value="P:defense response to virus"/>
    <property type="evidence" value="ECO:0007669"/>
    <property type="project" value="UniProtKB-KW"/>
</dbReference>
<dbReference type="AlphaFoldDB" id="A0A1L3GMP1"/>
<evidence type="ECO:0000256" key="10">
    <source>
        <dbReference type="ARBA" id="ARBA00048304"/>
    </source>
</evidence>
<evidence type="ECO:0000256" key="2">
    <source>
        <dbReference type="ARBA" id="ARBA00022695"/>
    </source>
</evidence>
<gene>
    <name evidence="12" type="ORF">A7E78_04695</name>
</gene>
<dbReference type="InterPro" id="IPR048445">
    <property type="entry name" value="DncV-like_NTFase"/>
</dbReference>
<dbReference type="KEGG" id="pef:A7E78_04695"/>
<evidence type="ECO:0000256" key="7">
    <source>
        <dbReference type="ARBA" id="ARBA00023080"/>
    </source>
</evidence>